<protein>
    <recommendedName>
        <fullName evidence="1">Surface glycan-binding protein B xyloglucan binding domain-containing protein</fullName>
    </recommendedName>
</protein>
<evidence type="ECO:0000313" key="3">
    <source>
        <dbReference type="Proteomes" id="UP000002772"/>
    </source>
</evidence>
<dbReference type="InterPro" id="IPR040475">
    <property type="entry name" value="SGBP_B_XBD"/>
</dbReference>
<dbReference type="GO" id="GO:0030247">
    <property type="term" value="F:polysaccharide binding"/>
    <property type="evidence" value="ECO:0007669"/>
    <property type="project" value="InterPro"/>
</dbReference>
<dbReference type="eggNOG" id="ENOG502Z8Q6">
    <property type="taxonomic scope" value="Bacteria"/>
</dbReference>
<dbReference type="InterPro" id="IPR013783">
    <property type="entry name" value="Ig-like_fold"/>
</dbReference>
<proteinExistence type="predicted"/>
<dbReference type="EMBL" id="GL945017">
    <property type="protein sequence ID" value="EGN57613.1"/>
    <property type="molecule type" value="Genomic_DNA"/>
</dbReference>
<evidence type="ECO:0000313" key="2">
    <source>
        <dbReference type="EMBL" id="EGN57613.1"/>
    </source>
</evidence>
<dbReference type="AlphaFoldDB" id="F8N8D4"/>
<dbReference type="Proteomes" id="UP000002772">
    <property type="component" value="Unassembled WGS sequence"/>
</dbReference>
<dbReference type="STRING" id="688246.Premu_2225"/>
<reference evidence="3" key="1">
    <citation type="journal article" date="2011" name="Stand. Genomic Sci.">
        <title>Non-contiguous finished genome sequence of the opportunistic oral pathogen Prevotella multisaccharivorax type strain (PPPA20).</title>
        <authorList>
            <person name="Pati A."/>
            <person name="Gronow S."/>
            <person name="Lu M."/>
            <person name="Lapidus A."/>
            <person name="Nolan M."/>
            <person name="Lucas S."/>
            <person name="Hammon N."/>
            <person name="Deshpande S."/>
            <person name="Cheng J.F."/>
            <person name="Tapia R."/>
            <person name="Han C."/>
            <person name="Goodwin L."/>
            <person name="Pitluck S."/>
            <person name="Liolios K."/>
            <person name="Pagani I."/>
            <person name="Mavromatis K."/>
            <person name="Mikhailova N."/>
            <person name="Huntemann M."/>
            <person name="Chen A."/>
            <person name="Palaniappan K."/>
            <person name="Land M."/>
            <person name="Hauser L."/>
            <person name="Detter J.C."/>
            <person name="Brambilla E.M."/>
            <person name="Rohde M."/>
            <person name="Goker M."/>
            <person name="Woyke T."/>
            <person name="Bristow J."/>
            <person name="Eisen J.A."/>
            <person name="Markowitz V."/>
            <person name="Hugenholtz P."/>
            <person name="Kyrpides N.C."/>
            <person name="Klenk H.P."/>
            <person name="Ivanova N."/>
        </authorList>
    </citation>
    <scope>NUCLEOTIDE SEQUENCE [LARGE SCALE GENOMIC DNA]</scope>
    <source>
        <strain evidence="3">DSM 17128</strain>
    </source>
</reference>
<dbReference type="Pfam" id="PF18329">
    <property type="entry name" value="SGBP_B_XBD"/>
    <property type="match status" value="1"/>
</dbReference>
<name>F8N8D4_9BACT</name>
<feature type="domain" description="Surface glycan-binding protein B xyloglucan binding" evidence="1">
    <location>
        <begin position="210"/>
        <end position="434"/>
    </location>
</feature>
<organism evidence="2 3">
    <name type="scientific">Hallella multisaccharivorax DSM 17128</name>
    <dbReference type="NCBI Taxonomy" id="688246"/>
    <lineage>
        <taxon>Bacteria</taxon>
        <taxon>Pseudomonadati</taxon>
        <taxon>Bacteroidota</taxon>
        <taxon>Bacteroidia</taxon>
        <taxon>Bacteroidales</taxon>
        <taxon>Prevotellaceae</taxon>
        <taxon>Hallella</taxon>
    </lineage>
</organism>
<accession>F8N8D4</accession>
<keyword evidence="3" id="KW-1185">Reference proteome</keyword>
<evidence type="ECO:0000259" key="1">
    <source>
        <dbReference type="Pfam" id="PF18329"/>
    </source>
</evidence>
<dbReference type="PROSITE" id="PS51257">
    <property type="entry name" value="PROKAR_LIPOPROTEIN"/>
    <property type="match status" value="1"/>
</dbReference>
<sequence length="436" mass="48529">MKWVALMALAVAGMGLTSCEDQPDKYKITSGTPSISFIRPVDVAKKDSLLTAASLSNTIVLVGHNLRSITSLLFNDVPAVLNTSYITDNTMIVTVPKTLPTHVSDQIYMVTGKHDTIPYPFKVTIPAPDILGMSNEHAKAGESVTIMGDYFLDYDNAPLQVKVGDGYTIDRRAITSLTKTAITFTVPENMPHDFIHVVSKYGDTKASFKYMDNRGLLFNFDTPWDGTNVLGNHGWHNQKIQEDDASLEGHYLMLGDADLAKDAAWNDGNFCFEYWAGTWDKTFDKDGPKLNDVADFSNWNKKALKFEMCIPSDHPWTSGAMQLIFAGIDKVTLFNANNTFFHHKGDISRALYMPWNNSDKSYDTGGKWVTVTIPFTDFNRDWDGNALNSTFKSVEDFASLTIFVVKGGYDDKSVIPDGKDGHPVIRIDNIRVVPMN</sequence>
<dbReference type="InterPro" id="IPR014756">
    <property type="entry name" value="Ig_E-set"/>
</dbReference>
<dbReference type="Gene3D" id="2.60.40.10">
    <property type="entry name" value="Immunoglobulins"/>
    <property type="match status" value="2"/>
</dbReference>
<dbReference type="SUPFAM" id="SSF81296">
    <property type="entry name" value="E set domains"/>
    <property type="match status" value="1"/>
</dbReference>
<dbReference type="HOGENOM" id="CLU_719114_0_0_10"/>
<gene>
    <name evidence="2" type="ORF">Premu_2225</name>
</gene>